<evidence type="ECO:0000259" key="3">
    <source>
        <dbReference type="PROSITE" id="PS51186"/>
    </source>
</evidence>
<comment type="caution">
    <text evidence="4">The sequence shown here is derived from an EMBL/GenBank/DDBJ whole genome shotgun (WGS) entry which is preliminary data.</text>
</comment>
<dbReference type="EC" id="2.3.1.-" evidence="4"/>
<dbReference type="SUPFAM" id="SSF55729">
    <property type="entry name" value="Acyl-CoA N-acyltransferases (Nat)"/>
    <property type="match status" value="1"/>
</dbReference>
<evidence type="ECO:0000313" key="4">
    <source>
        <dbReference type="EMBL" id="MBB5264034.1"/>
    </source>
</evidence>
<evidence type="ECO:0000256" key="1">
    <source>
        <dbReference type="ARBA" id="ARBA00022679"/>
    </source>
</evidence>
<dbReference type="AlphaFoldDB" id="A0A7W8H922"/>
<dbReference type="CDD" id="cd04301">
    <property type="entry name" value="NAT_SF"/>
    <property type="match status" value="1"/>
</dbReference>
<keyword evidence="2 4" id="KW-0012">Acyltransferase</keyword>
<keyword evidence="5" id="KW-1185">Reference proteome</keyword>
<dbReference type="PANTHER" id="PTHR43800:SF1">
    <property type="entry name" value="PEPTIDYL-LYSINE N-ACETYLTRANSFERASE YJAB"/>
    <property type="match status" value="1"/>
</dbReference>
<dbReference type="Proteomes" id="UP000543642">
    <property type="component" value="Unassembled WGS sequence"/>
</dbReference>
<feature type="domain" description="N-acetyltransferase" evidence="3">
    <location>
        <begin position="1"/>
        <end position="143"/>
    </location>
</feature>
<dbReference type="EMBL" id="JACHFW010000003">
    <property type="protein sequence ID" value="MBB5264034.1"/>
    <property type="molecule type" value="Genomic_DNA"/>
</dbReference>
<dbReference type="Pfam" id="PF13673">
    <property type="entry name" value="Acetyltransf_10"/>
    <property type="match status" value="1"/>
</dbReference>
<sequence>MIRIIQEKDIDTVAEIWLNTNISAHNFINPTYWLSNFEMVKNMLSQAEVYVYEDNSSIQGFIGLEHNYISGIFVRSELQSRHIGKQLLDFAKTIRDELTLNVYQKNIRAVKFYQREHFEIIQTGIDKDTNEKDYSMVWKQQPT</sequence>
<organism evidence="4 5">
    <name type="scientific">Catenibacillus scindens</name>
    <dbReference type="NCBI Taxonomy" id="673271"/>
    <lineage>
        <taxon>Bacteria</taxon>
        <taxon>Bacillati</taxon>
        <taxon>Bacillota</taxon>
        <taxon>Clostridia</taxon>
        <taxon>Lachnospirales</taxon>
        <taxon>Lachnospiraceae</taxon>
        <taxon>Catenibacillus</taxon>
    </lineage>
</organism>
<gene>
    <name evidence="4" type="ORF">HNP82_001139</name>
</gene>
<reference evidence="4 5" key="1">
    <citation type="submission" date="2020-08" db="EMBL/GenBank/DDBJ databases">
        <title>Genomic Encyclopedia of Type Strains, Phase IV (KMG-IV): sequencing the most valuable type-strain genomes for metagenomic binning, comparative biology and taxonomic classification.</title>
        <authorList>
            <person name="Goeker M."/>
        </authorList>
    </citation>
    <scope>NUCLEOTIDE SEQUENCE [LARGE SCALE GENOMIC DNA]</scope>
    <source>
        <strain evidence="4 5">DSM 106146</strain>
    </source>
</reference>
<dbReference type="RefSeq" id="WP_183772377.1">
    <property type="nucleotide sequence ID" value="NZ_JACHFW010000003.1"/>
</dbReference>
<keyword evidence="1 4" id="KW-0808">Transferase</keyword>
<proteinExistence type="predicted"/>
<dbReference type="PANTHER" id="PTHR43800">
    <property type="entry name" value="PEPTIDYL-LYSINE N-ACETYLTRANSFERASE YJAB"/>
    <property type="match status" value="1"/>
</dbReference>
<protein>
    <submittedName>
        <fullName evidence="4">Putative acetyltransferase</fullName>
        <ecNumber evidence="4">2.3.1.-</ecNumber>
    </submittedName>
</protein>
<dbReference type="GO" id="GO:0016747">
    <property type="term" value="F:acyltransferase activity, transferring groups other than amino-acyl groups"/>
    <property type="evidence" value="ECO:0007669"/>
    <property type="project" value="InterPro"/>
</dbReference>
<evidence type="ECO:0000313" key="5">
    <source>
        <dbReference type="Proteomes" id="UP000543642"/>
    </source>
</evidence>
<dbReference type="InterPro" id="IPR016181">
    <property type="entry name" value="Acyl_CoA_acyltransferase"/>
</dbReference>
<accession>A0A7W8H922</accession>
<dbReference type="InterPro" id="IPR000182">
    <property type="entry name" value="GNAT_dom"/>
</dbReference>
<name>A0A7W8H922_9FIRM</name>
<evidence type="ECO:0000256" key="2">
    <source>
        <dbReference type="ARBA" id="ARBA00023315"/>
    </source>
</evidence>
<dbReference type="PROSITE" id="PS51186">
    <property type="entry name" value="GNAT"/>
    <property type="match status" value="1"/>
</dbReference>
<dbReference type="Gene3D" id="3.40.630.30">
    <property type="match status" value="1"/>
</dbReference>